<evidence type="ECO:0000256" key="1">
    <source>
        <dbReference type="SAM" id="Phobius"/>
    </source>
</evidence>
<reference evidence="2 3" key="1">
    <citation type="journal article" date="2014" name="Int. J. Syst. Evol. Microbiol.">
        <title>Complete genome sequence of Corynebacterium casei LMG S-19264T (=DSM 44701T), isolated from a smear-ripened cheese.</title>
        <authorList>
            <consortium name="US DOE Joint Genome Institute (JGI-PGF)"/>
            <person name="Walter F."/>
            <person name="Albersmeier A."/>
            <person name="Kalinowski J."/>
            <person name="Ruckert C."/>
        </authorList>
    </citation>
    <scope>NUCLEOTIDE SEQUENCE [LARGE SCALE GENOMIC DNA]</scope>
    <source>
        <strain evidence="2 3">IBRC-M 10912</strain>
    </source>
</reference>
<protein>
    <submittedName>
        <fullName evidence="2">Uncharacterized protein</fullName>
    </submittedName>
</protein>
<evidence type="ECO:0000313" key="2">
    <source>
        <dbReference type="EMBL" id="MFC4247997.1"/>
    </source>
</evidence>
<dbReference type="EMBL" id="JBHSDJ010000110">
    <property type="protein sequence ID" value="MFC4247997.1"/>
    <property type="molecule type" value="Genomic_DNA"/>
</dbReference>
<organism evidence="2 3">
    <name type="scientific">Natribaculum luteum</name>
    <dbReference type="NCBI Taxonomy" id="1586232"/>
    <lineage>
        <taxon>Archaea</taxon>
        <taxon>Methanobacteriati</taxon>
        <taxon>Methanobacteriota</taxon>
        <taxon>Stenosarchaea group</taxon>
        <taxon>Halobacteria</taxon>
        <taxon>Halobacteriales</taxon>
        <taxon>Natrialbaceae</taxon>
        <taxon>Natribaculum</taxon>
    </lineage>
</organism>
<keyword evidence="1" id="KW-1133">Transmembrane helix</keyword>
<evidence type="ECO:0000313" key="3">
    <source>
        <dbReference type="Proteomes" id="UP001595821"/>
    </source>
</evidence>
<proteinExistence type="predicted"/>
<feature type="transmembrane region" description="Helical" evidence="1">
    <location>
        <begin position="34"/>
        <end position="53"/>
    </location>
</feature>
<dbReference type="AlphaFoldDB" id="A0ABD5P135"/>
<keyword evidence="1" id="KW-0472">Membrane</keyword>
<dbReference type="GeneID" id="71856246"/>
<accession>A0ABD5P135</accession>
<dbReference type="RefSeq" id="WP_246975275.1">
    <property type="nucleotide sequence ID" value="NZ_CP095398.1"/>
</dbReference>
<sequence>MDSESFAFGVPVIGVLVGAVIIVVSVFQGGLTPVTMIGGLIGFVSIVGLTIAVTRVERGELSGSELPADREH</sequence>
<name>A0ABD5P135_9EURY</name>
<gene>
    <name evidence="2" type="ORF">ACFOZ7_13770</name>
</gene>
<keyword evidence="1" id="KW-0812">Transmembrane</keyword>
<dbReference type="Proteomes" id="UP001595821">
    <property type="component" value="Unassembled WGS sequence"/>
</dbReference>
<comment type="caution">
    <text evidence="2">The sequence shown here is derived from an EMBL/GenBank/DDBJ whole genome shotgun (WGS) entry which is preliminary data.</text>
</comment>
<feature type="transmembrane region" description="Helical" evidence="1">
    <location>
        <begin position="6"/>
        <end position="27"/>
    </location>
</feature>